<dbReference type="AlphaFoldDB" id="A0A286GAS0"/>
<dbReference type="PANTHER" id="PTHR30537:SF74">
    <property type="entry name" value="HTH-TYPE TRANSCRIPTIONAL REGULATOR TRPI"/>
    <property type="match status" value="1"/>
</dbReference>
<dbReference type="InterPro" id="IPR036390">
    <property type="entry name" value="WH_DNA-bd_sf"/>
</dbReference>
<feature type="domain" description="HTH lysR-type" evidence="5">
    <location>
        <begin position="6"/>
        <end position="63"/>
    </location>
</feature>
<evidence type="ECO:0000256" key="3">
    <source>
        <dbReference type="ARBA" id="ARBA00023125"/>
    </source>
</evidence>
<dbReference type="InterPro" id="IPR005119">
    <property type="entry name" value="LysR_subst-bd"/>
</dbReference>
<protein>
    <submittedName>
        <fullName evidence="6">DNA-binding transcriptional regulator, LysR family</fullName>
    </submittedName>
</protein>
<dbReference type="CDD" id="cd08432">
    <property type="entry name" value="PBP2_GcdR_TrpI_HvrB_AmpR_like"/>
    <property type="match status" value="1"/>
</dbReference>
<keyword evidence="3 6" id="KW-0238">DNA-binding</keyword>
<dbReference type="RefSeq" id="WP_097278261.1">
    <property type="nucleotide sequence ID" value="NZ_OCNJ01000002.1"/>
</dbReference>
<accession>A0A286GAS0</accession>
<organism evidence="6 7">
    <name type="scientific">Caenispirillum bisanense</name>
    <dbReference type="NCBI Taxonomy" id="414052"/>
    <lineage>
        <taxon>Bacteria</taxon>
        <taxon>Pseudomonadati</taxon>
        <taxon>Pseudomonadota</taxon>
        <taxon>Alphaproteobacteria</taxon>
        <taxon>Rhodospirillales</taxon>
        <taxon>Novispirillaceae</taxon>
        <taxon>Caenispirillum</taxon>
    </lineage>
</organism>
<dbReference type="Pfam" id="PF03466">
    <property type="entry name" value="LysR_substrate"/>
    <property type="match status" value="1"/>
</dbReference>
<comment type="similarity">
    <text evidence="1">Belongs to the LysR transcriptional regulatory family.</text>
</comment>
<evidence type="ECO:0000313" key="6">
    <source>
        <dbReference type="EMBL" id="SOD92617.1"/>
    </source>
</evidence>
<dbReference type="Gene3D" id="1.10.10.10">
    <property type="entry name" value="Winged helix-like DNA-binding domain superfamily/Winged helix DNA-binding domain"/>
    <property type="match status" value="1"/>
</dbReference>
<dbReference type="GO" id="GO:0006351">
    <property type="term" value="P:DNA-templated transcription"/>
    <property type="evidence" value="ECO:0007669"/>
    <property type="project" value="TreeGrafter"/>
</dbReference>
<dbReference type="SUPFAM" id="SSF46785">
    <property type="entry name" value="Winged helix' DNA-binding domain"/>
    <property type="match status" value="1"/>
</dbReference>
<dbReference type="PRINTS" id="PR00039">
    <property type="entry name" value="HTHLYSR"/>
</dbReference>
<dbReference type="PROSITE" id="PS50931">
    <property type="entry name" value="HTH_LYSR"/>
    <property type="match status" value="1"/>
</dbReference>
<reference evidence="6 7" key="1">
    <citation type="submission" date="2017-09" db="EMBL/GenBank/DDBJ databases">
        <authorList>
            <person name="Ehlers B."/>
            <person name="Leendertz F.H."/>
        </authorList>
    </citation>
    <scope>NUCLEOTIDE SEQUENCE [LARGE SCALE GENOMIC DNA]</scope>
    <source>
        <strain evidence="6 7">USBA 140</strain>
    </source>
</reference>
<gene>
    <name evidence="6" type="ORF">SAMN05421508_102525</name>
</gene>
<dbReference type="PANTHER" id="PTHR30537">
    <property type="entry name" value="HTH-TYPE TRANSCRIPTIONAL REGULATOR"/>
    <property type="match status" value="1"/>
</dbReference>
<dbReference type="Proteomes" id="UP000219621">
    <property type="component" value="Unassembled WGS sequence"/>
</dbReference>
<keyword evidence="4" id="KW-0804">Transcription</keyword>
<dbReference type="FunFam" id="1.10.10.10:FF:000038">
    <property type="entry name" value="Glycine cleavage system transcriptional activator"/>
    <property type="match status" value="1"/>
</dbReference>
<evidence type="ECO:0000313" key="7">
    <source>
        <dbReference type="Proteomes" id="UP000219621"/>
    </source>
</evidence>
<keyword evidence="7" id="KW-1185">Reference proteome</keyword>
<keyword evidence="2" id="KW-0805">Transcription regulation</keyword>
<dbReference type="GO" id="GO:0043565">
    <property type="term" value="F:sequence-specific DNA binding"/>
    <property type="evidence" value="ECO:0007669"/>
    <property type="project" value="TreeGrafter"/>
</dbReference>
<dbReference type="GO" id="GO:0003700">
    <property type="term" value="F:DNA-binding transcription factor activity"/>
    <property type="evidence" value="ECO:0007669"/>
    <property type="project" value="InterPro"/>
</dbReference>
<dbReference type="OrthoDB" id="9794694at2"/>
<name>A0A286GAS0_9PROT</name>
<sequence length="313" mass="33519">MAYRLPPLNTLRLFEAAGRHLSFKLAAEELNLTPSAVSHGIQTLEDWLGVPLFARGHRAIALTIAGHAYLPRVREALHTIAAATEGVPGRAPSGRLAVSVAPSFGLRWLLPRLPRFQAAHPEIEVQLDTAHRQVEFPRDGIDVAIRRGVGGWPAVDAVRLAAEDLVPVAAPAVAAMVRTAADLRRRTLLHVVTVPEDWDAWARLKGIGGLDTGRGLRFDTIHMATEAAVQGLGVVVGRLPLVAAEMAAGRLVPVLGPPVASEAAYWLVTAPDALRRPDVAAFRRWIASELAPPQPVESRKKAVSSASGIWPSA</sequence>
<dbReference type="InterPro" id="IPR036388">
    <property type="entry name" value="WH-like_DNA-bd_sf"/>
</dbReference>
<dbReference type="Pfam" id="PF00126">
    <property type="entry name" value="HTH_1"/>
    <property type="match status" value="1"/>
</dbReference>
<proteinExistence type="inferred from homology"/>
<dbReference type="SUPFAM" id="SSF53850">
    <property type="entry name" value="Periplasmic binding protein-like II"/>
    <property type="match status" value="1"/>
</dbReference>
<dbReference type="EMBL" id="OCNJ01000002">
    <property type="protein sequence ID" value="SOD92617.1"/>
    <property type="molecule type" value="Genomic_DNA"/>
</dbReference>
<dbReference type="Gene3D" id="3.40.190.10">
    <property type="entry name" value="Periplasmic binding protein-like II"/>
    <property type="match status" value="2"/>
</dbReference>
<evidence type="ECO:0000256" key="4">
    <source>
        <dbReference type="ARBA" id="ARBA00023163"/>
    </source>
</evidence>
<dbReference type="NCBIfam" id="NF008352">
    <property type="entry name" value="PRK11139.1"/>
    <property type="match status" value="1"/>
</dbReference>
<dbReference type="InterPro" id="IPR058163">
    <property type="entry name" value="LysR-type_TF_proteobact-type"/>
</dbReference>
<evidence type="ECO:0000259" key="5">
    <source>
        <dbReference type="PROSITE" id="PS50931"/>
    </source>
</evidence>
<evidence type="ECO:0000256" key="2">
    <source>
        <dbReference type="ARBA" id="ARBA00023015"/>
    </source>
</evidence>
<dbReference type="InterPro" id="IPR000847">
    <property type="entry name" value="LysR_HTH_N"/>
</dbReference>
<evidence type="ECO:0000256" key="1">
    <source>
        <dbReference type="ARBA" id="ARBA00009437"/>
    </source>
</evidence>